<feature type="region of interest" description="Disordered" evidence="2">
    <location>
        <begin position="1366"/>
        <end position="1392"/>
    </location>
</feature>
<feature type="compositionally biased region" description="Low complexity" evidence="2">
    <location>
        <begin position="2630"/>
        <end position="2654"/>
    </location>
</feature>
<evidence type="ECO:0000313" key="3">
    <source>
        <dbReference type="Proteomes" id="UP000085678"/>
    </source>
</evidence>
<keyword evidence="3" id="KW-1185">Reference proteome</keyword>
<feature type="compositionally biased region" description="Basic and acidic residues" evidence="2">
    <location>
        <begin position="151"/>
        <end position="163"/>
    </location>
</feature>
<feature type="compositionally biased region" description="Basic and acidic residues" evidence="2">
    <location>
        <begin position="984"/>
        <end position="1000"/>
    </location>
</feature>
<feature type="compositionally biased region" description="Basic and acidic residues" evidence="2">
    <location>
        <begin position="566"/>
        <end position="579"/>
    </location>
</feature>
<dbReference type="Gene3D" id="1.10.287.1490">
    <property type="match status" value="2"/>
</dbReference>
<keyword evidence="1" id="KW-0175">Coiled coil</keyword>
<feature type="compositionally biased region" description="Basic and acidic residues" evidence="2">
    <location>
        <begin position="2538"/>
        <end position="2557"/>
    </location>
</feature>
<feature type="region of interest" description="Disordered" evidence="2">
    <location>
        <begin position="1484"/>
        <end position="1503"/>
    </location>
</feature>
<feature type="compositionally biased region" description="Low complexity" evidence="2">
    <location>
        <begin position="2586"/>
        <end position="2597"/>
    </location>
</feature>
<feature type="compositionally biased region" description="Basic and acidic residues" evidence="2">
    <location>
        <begin position="237"/>
        <end position="268"/>
    </location>
</feature>
<feature type="region of interest" description="Disordered" evidence="2">
    <location>
        <begin position="1982"/>
        <end position="2006"/>
    </location>
</feature>
<accession>A0A1S3JXE8</accession>
<dbReference type="KEGG" id="lak:106176749"/>
<feature type="compositionally biased region" description="Basic and acidic residues" evidence="2">
    <location>
        <begin position="2598"/>
        <end position="2612"/>
    </location>
</feature>
<dbReference type="Proteomes" id="UP000085678">
    <property type="component" value="Unplaced"/>
</dbReference>
<gene>
    <name evidence="4" type="primary">LOC106176749</name>
</gene>
<feature type="compositionally biased region" description="Polar residues" evidence="2">
    <location>
        <begin position="459"/>
        <end position="473"/>
    </location>
</feature>
<feature type="compositionally biased region" description="Basic and acidic residues" evidence="2">
    <location>
        <begin position="37"/>
        <end position="47"/>
    </location>
</feature>
<feature type="compositionally biased region" description="Basic and acidic residues" evidence="2">
    <location>
        <begin position="688"/>
        <end position="723"/>
    </location>
</feature>
<feature type="compositionally biased region" description="Basic and acidic residues" evidence="2">
    <location>
        <begin position="2662"/>
        <end position="2672"/>
    </location>
</feature>
<feature type="compositionally biased region" description="Low complexity" evidence="2">
    <location>
        <begin position="1488"/>
        <end position="1503"/>
    </location>
</feature>
<feature type="region of interest" description="Disordered" evidence="2">
    <location>
        <begin position="2425"/>
        <end position="2672"/>
    </location>
</feature>
<feature type="compositionally biased region" description="Low complexity" evidence="2">
    <location>
        <begin position="269"/>
        <end position="278"/>
    </location>
</feature>
<feature type="compositionally biased region" description="Low complexity" evidence="2">
    <location>
        <begin position="2266"/>
        <end position="2283"/>
    </location>
</feature>
<feature type="compositionally biased region" description="Basic and acidic residues" evidence="2">
    <location>
        <begin position="474"/>
        <end position="489"/>
    </location>
</feature>
<feature type="region of interest" description="Disordered" evidence="2">
    <location>
        <begin position="37"/>
        <end position="619"/>
    </location>
</feature>
<feature type="coiled-coil region" evidence="1">
    <location>
        <begin position="1119"/>
        <end position="1153"/>
    </location>
</feature>
<feature type="compositionally biased region" description="Basic and acidic residues" evidence="2">
    <location>
        <begin position="503"/>
        <end position="558"/>
    </location>
</feature>
<dbReference type="PANTHER" id="PTHR15742:SF5">
    <property type="entry name" value="GIRDIN"/>
    <property type="match status" value="1"/>
</dbReference>
<name>A0A1S3JXE8_LINAN</name>
<evidence type="ECO:0000313" key="4">
    <source>
        <dbReference type="RefSeq" id="XP_013414714.1"/>
    </source>
</evidence>
<feature type="compositionally biased region" description="Basic and acidic residues" evidence="2">
    <location>
        <begin position="86"/>
        <end position="96"/>
    </location>
</feature>
<feature type="compositionally biased region" description="Basic and acidic residues" evidence="2">
    <location>
        <begin position="322"/>
        <end position="350"/>
    </location>
</feature>
<feature type="region of interest" description="Disordered" evidence="2">
    <location>
        <begin position="970"/>
        <end position="1020"/>
    </location>
</feature>
<evidence type="ECO:0000256" key="2">
    <source>
        <dbReference type="SAM" id="MobiDB-lite"/>
    </source>
</evidence>
<feature type="compositionally biased region" description="Polar residues" evidence="2">
    <location>
        <begin position="140"/>
        <end position="150"/>
    </location>
</feature>
<feature type="compositionally biased region" description="Basic and acidic residues" evidence="2">
    <location>
        <begin position="588"/>
        <end position="619"/>
    </location>
</feature>
<feature type="compositionally biased region" description="Basic and acidic residues" evidence="2">
    <location>
        <begin position="734"/>
        <end position="747"/>
    </location>
</feature>
<dbReference type="RefSeq" id="XP_013414714.1">
    <property type="nucleotide sequence ID" value="XM_013559260.1"/>
</dbReference>
<feature type="region of interest" description="Disordered" evidence="2">
    <location>
        <begin position="685"/>
        <end position="753"/>
    </location>
</feature>
<organism evidence="3 4">
    <name type="scientific">Lingula anatina</name>
    <name type="common">Brachiopod</name>
    <name type="synonym">Lingula unguis</name>
    <dbReference type="NCBI Taxonomy" id="7574"/>
    <lineage>
        <taxon>Eukaryota</taxon>
        <taxon>Metazoa</taxon>
        <taxon>Spiralia</taxon>
        <taxon>Lophotrochozoa</taxon>
        <taxon>Brachiopoda</taxon>
        <taxon>Linguliformea</taxon>
        <taxon>Lingulata</taxon>
        <taxon>Lingulida</taxon>
        <taxon>Linguloidea</taxon>
        <taxon>Lingulidae</taxon>
        <taxon>Lingula</taxon>
    </lineage>
</organism>
<feature type="compositionally biased region" description="Polar residues" evidence="2">
    <location>
        <begin position="2345"/>
        <end position="2364"/>
    </location>
</feature>
<feature type="compositionally biased region" description="Basic and acidic residues" evidence="2">
    <location>
        <begin position="2467"/>
        <end position="2483"/>
    </location>
</feature>
<dbReference type="GeneID" id="106176749"/>
<dbReference type="InParanoid" id="A0A1S3JXE8"/>
<dbReference type="PANTHER" id="PTHR15742">
    <property type="entry name" value="GIRDIN"/>
    <property type="match status" value="1"/>
</dbReference>
<feature type="coiled-coil region" evidence="1">
    <location>
        <begin position="1231"/>
        <end position="1317"/>
    </location>
</feature>
<feature type="compositionally biased region" description="Basic and acidic residues" evidence="2">
    <location>
        <begin position="56"/>
        <end position="70"/>
    </location>
</feature>
<evidence type="ECO:0000256" key="1">
    <source>
        <dbReference type="SAM" id="Coils"/>
    </source>
</evidence>
<reference evidence="4" key="1">
    <citation type="submission" date="2025-08" db="UniProtKB">
        <authorList>
            <consortium name="RefSeq"/>
        </authorList>
    </citation>
    <scope>IDENTIFICATION</scope>
    <source>
        <tissue evidence="4">Gonads</tissue>
    </source>
</reference>
<feature type="region of interest" description="Disordered" evidence="2">
    <location>
        <begin position="2345"/>
        <end position="2384"/>
    </location>
</feature>
<feature type="coiled-coil region" evidence="1">
    <location>
        <begin position="1860"/>
        <end position="1972"/>
    </location>
</feature>
<protein>
    <submittedName>
        <fullName evidence="4">Centrosomal protein of 290 kDa isoform X1</fullName>
    </submittedName>
</protein>
<feature type="coiled-coil region" evidence="1">
    <location>
        <begin position="1584"/>
        <end position="1830"/>
    </location>
</feature>
<feature type="compositionally biased region" description="Polar residues" evidence="2">
    <location>
        <begin position="288"/>
        <end position="308"/>
    </location>
</feature>
<feature type="region of interest" description="Disordered" evidence="2">
    <location>
        <begin position="1067"/>
        <end position="1088"/>
    </location>
</feature>
<feature type="region of interest" description="Disordered" evidence="2">
    <location>
        <begin position="2080"/>
        <end position="2226"/>
    </location>
</feature>
<feature type="compositionally biased region" description="Basic and acidic residues" evidence="2">
    <location>
        <begin position="2496"/>
        <end position="2532"/>
    </location>
</feature>
<feature type="compositionally biased region" description="Polar residues" evidence="2">
    <location>
        <begin position="2102"/>
        <end position="2114"/>
    </location>
</feature>
<feature type="compositionally biased region" description="Acidic residues" evidence="2">
    <location>
        <begin position="1"/>
        <end position="16"/>
    </location>
</feature>
<feature type="region of interest" description="Disordered" evidence="2">
    <location>
        <begin position="2243"/>
        <end position="2314"/>
    </location>
</feature>
<feature type="compositionally biased region" description="Low complexity" evidence="2">
    <location>
        <begin position="2373"/>
        <end position="2384"/>
    </location>
</feature>
<dbReference type="OrthoDB" id="6288942at2759"/>
<feature type="compositionally biased region" description="Basic and acidic residues" evidence="2">
    <location>
        <begin position="1366"/>
        <end position="1380"/>
    </location>
</feature>
<feature type="region of interest" description="Disordered" evidence="2">
    <location>
        <begin position="1"/>
        <end position="22"/>
    </location>
</feature>
<dbReference type="STRING" id="7574.A0A1S3JXE8"/>
<proteinExistence type="predicted"/>
<sequence length="2672" mass="300501">MMSSSEDELEDFEPCEGFEPSAWKPHICRNCFLTKEEHERQEAEKHAKQQQAEVAAGKDGKAADSTKDVGKSVQSIVQRRGFTKLLETDKKDDSNKDAATTAGDAKPKVKGTAGAVAARLERFKKITPDANKAAGDKQENATPTAATGKQNDVKDSEKSHGDSEADDKDDGDTSPGESPKSFRDKLKLFRGINNARTGESSVMPAGSKGSAATGVPAGPGQLITAVKASVPGGAGKSKLDAKGKPISETERKSELKAHTSGFTKDKSSDSPSKPPLSSATAAGRAGVANTTWPSLAQSEDRSPGSSSLKEGGTPSPGIGKKSPVEEGASKGLIKGDRFPGELPRGGKVERVPSFGLRKSSKEKTTPETKAVNGQGISNGAKKAPDTKSSTTTTTEKDKNGKKLTGSSGTKTPESPKDTLSVKPFGQQLLRKSPDRSLESPVKGRPAAKTTGQDKLGKKSPSSPKTVLENQKQITKTERISTEKVHHETKAAASQTDPPPPSDALKKLEEENKTLKKDVEKFKSQLKITEDSKKKIEKERQVADTQAREESTKQKKLVEDLQNQIKQAEDSKKKAEKEHLVTVGELEEETKRLKKEGEEHQRKLTAAEEDKKKTEKEKEKLCESSRVLQDDKRKLQKEVDELHIQLKSAEIQLKTSENSQKKLQAEKESLEVKKLKNEISALTSQLKTATDEAKNRAEKEKERIDKSLKEAQEENKKHNQEVIKLKQQLKAATDSTKKVEEERSSEKAKHTKQIAEFQKEIDSLNGRIKAAEELSSNLERSNKELTEKLQELETKYSEMAAKNTGSDGDTEVSKLREENAILKEEMEEMKMEMDEIHDQFREEESVELQELQRELEIAAKNCRILQFKLRKSERKNDQIEADKQMYEERIRSLESQYQSAEDLQHIRELEEELNCAKEVSIRLNEELELVEERRTRYEEENEKYREQIREYANRLLLSEKETKRLTQELAAYKSPGDAAMGSKRQSPEGEDHALPPPEPKRRVLTRSISEQSTSMEDREVSHLRRDLEDVIERESDLREQLRFTEEEVKVLRKKLQETEVENETLSMQLKKMSPSGSRGAKGTKKRQGSLEEVLPPTLPDIAEVVTPSDSESEPDFHLQMEVAEQEAKILRKKLQDVQQENENLFAEVKFLQERLAAEGKVDLSKYGSDIELQLMLDEIDSLKWQLVERDREILELKTKVKAGSLQEAGRKQLIKRSRSLDSDFQIDVKRQLEATQSEATFLKERLEHLEQENDNLHKVNRTLQLAALRKSVPAIKPEDAAFQNIELKESNRILEKENNELKQKLRELDFRTQDLTREVNRREFQRGSDMQRSRELEDQLGEAGEESIVLRRKLAELTEEKSTLLRELNELKEGGSRDQKTRRPSTPEVGKGKELVTSDILNKIAELQEETEDLQIIIKAKDATNEQLEREIEGLKEEMGNLKRTFRHTEGELLNELDQMKQKNEIMQNLLDLVEERADCLQDEIDGYGSESGSSERSTPSERSAISVISDVSLGSDDVFAVTSGAQTPGSTKVIQKDWDRAFKKRVESLERLLAEERQKSSTLGKKVDIMTSDLKVQSGVRDQAFVHDKQKEELQQELQQCQQKLFRATNRATDLENTLQRVQAANELMQRDIDELRDGRGSGSAIWRREKEEMQRKLQEFMKKTEELHQQLQRQEARWSSGQNDSRSTIENEIKTLRDKCADYRAEAKEAKQQAQKIQSMIKEKDEQFAHDRFKLEEEIQNLSQTLNETQATMKGKEDLLKEFQRILKEKDTEIEELEKDYFNVDDELQKQEGNLKEKEAEIKQLHEEIKTMKNQISDKDDNLNRLNESIRTRDERLKEKDEIIRKINGQSGFEITRARRELTEKLLQKDSEFQKLSQEFGKMKVKLDGLSKQESEWRKEQEGFKEQIAKLEENLRKKEQESKDKSYKEKSAWEAAKKDLEKCVAKEKNKREETEKRIDDILRECVRLNEVARLLEMDHRDSQGMTASRTSLAGSDTSATSEAKWDRDKEDIRKLLDGRMVRMLKEAFSQISRLTGTIAASSDRKQPGLRRSLSSIELEVTPSAPARISAPPLMSASFTEGSATAPLGPVLLPPPSHKPSHNSGSMSASTSRDTTPERQGLQRFKKFTNYPMPTPGFMISPYGRSKRTPAPATAPTDTRPFQFQPSPTKKRPPLQKSLSADTPGEDVLFTASPGYVPLAAPSREQLMSTSPTRSSGDKQSPKSARQHFFDTYSSSSIYSSLPARGRHAQKGASKPSVLETDFPVTESQTKTTKPTTTRSGSTESLPAVPTYSTDPLETPESAPHKKHHSPFRFLSGKDRRGLFKRAGSLESAVKNTLAKIGINVSSPAAPSNTDPKKISSFSQKVKRKLKRSSSADSADNVAANGGLAPLTSYGSDVIGHDSDYSLNSHLSQYASGASIATFGSLPESGRPPSLTPLFARPPCPKRRRPPRRWRPKSRLAHPSLRRAGEHPVIPKDEKEAHRGKAVPGKLLSKGHKSDEKQKSKISDEKSKKSDDKTMKSEDKSVKPDDKQKSKKIDHKETKQDAKHSKKDHKEPLKLNIAGPHSSKDTAKSSTPPSEGLKGKESSSSSKDTPPSSLEREQRALSPVEEKKRKFQSLFGGGNKEEKKTPTPVSRFRSPTRTTSPTSPTSPTGRPAGGNILDRIKKFNETPV</sequence>
<dbReference type="InterPro" id="IPR049885">
    <property type="entry name" value="MTCL1-3"/>
</dbReference>
<feature type="compositionally biased region" description="Basic residues" evidence="2">
    <location>
        <begin position="2444"/>
        <end position="2460"/>
    </location>
</feature>
<feature type="compositionally biased region" description="Polar residues" evidence="2">
    <location>
        <begin position="2206"/>
        <end position="2215"/>
    </location>
</feature>
<feature type="compositionally biased region" description="Polar residues" evidence="2">
    <location>
        <begin position="1984"/>
        <end position="2002"/>
    </location>
</feature>